<comment type="caution">
    <text evidence="3">The sequence shown here is derived from an EMBL/GenBank/DDBJ whole genome shotgun (WGS) entry which is preliminary data.</text>
</comment>
<dbReference type="EMBL" id="MFLH01000023">
    <property type="protein sequence ID" value="OGG64449.1"/>
    <property type="molecule type" value="Genomic_DNA"/>
</dbReference>
<evidence type="ECO:0000313" key="3">
    <source>
        <dbReference type="EMBL" id="OGG64449.1"/>
    </source>
</evidence>
<dbReference type="NCBIfam" id="TIGR02384">
    <property type="entry name" value="RelB_DinJ"/>
    <property type="match status" value="1"/>
</dbReference>
<dbReference type="Proteomes" id="UP000178328">
    <property type="component" value="Unassembled WGS sequence"/>
</dbReference>
<dbReference type="InterPro" id="IPR007337">
    <property type="entry name" value="RelB/DinJ"/>
</dbReference>
<accession>A0A1F6DSM5</accession>
<evidence type="ECO:0008006" key="5">
    <source>
        <dbReference type="Google" id="ProtNLM"/>
    </source>
</evidence>
<protein>
    <recommendedName>
        <fullName evidence="5">Damage-inducible protein J</fullName>
    </recommendedName>
</protein>
<dbReference type="STRING" id="1798494.A3C18_04080"/>
<sequence>MTTLNVRVEKKTKREARKALADIGLDMSSAVNIFLKQVIVEQGLPFTPTKKDPKKIRAAWDREAAWALKHGKRYTDTKELFRDLGIE</sequence>
<dbReference type="InterPro" id="IPR013321">
    <property type="entry name" value="Arc_rbn_hlx_hlx"/>
</dbReference>
<dbReference type="Gene3D" id="1.10.1220.10">
    <property type="entry name" value="Met repressor-like"/>
    <property type="match status" value="1"/>
</dbReference>
<reference evidence="3 4" key="1">
    <citation type="journal article" date="2016" name="Nat. Commun.">
        <title>Thousands of microbial genomes shed light on interconnected biogeochemical processes in an aquifer system.</title>
        <authorList>
            <person name="Anantharaman K."/>
            <person name="Brown C.T."/>
            <person name="Hug L.A."/>
            <person name="Sharon I."/>
            <person name="Castelle C.J."/>
            <person name="Probst A.J."/>
            <person name="Thomas B.C."/>
            <person name="Singh A."/>
            <person name="Wilkins M.J."/>
            <person name="Karaoz U."/>
            <person name="Brodie E.L."/>
            <person name="Williams K.H."/>
            <person name="Hubbard S.S."/>
            <person name="Banfield J.F."/>
        </authorList>
    </citation>
    <scope>NUCLEOTIDE SEQUENCE [LARGE SCALE GENOMIC DNA]</scope>
</reference>
<proteinExistence type="inferred from homology"/>
<name>A0A1F6DSM5_9BACT</name>
<dbReference type="GO" id="GO:0006355">
    <property type="term" value="P:regulation of DNA-templated transcription"/>
    <property type="evidence" value="ECO:0007669"/>
    <property type="project" value="InterPro"/>
</dbReference>
<dbReference type="PANTHER" id="PTHR38781:SF1">
    <property type="entry name" value="ANTITOXIN DINJ-RELATED"/>
    <property type="match status" value="1"/>
</dbReference>
<dbReference type="PANTHER" id="PTHR38781">
    <property type="entry name" value="ANTITOXIN DINJ-RELATED"/>
    <property type="match status" value="1"/>
</dbReference>
<organism evidence="3 4">
    <name type="scientific">Candidatus Kaiserbacteria bacterium RIFCSPHIGHO2_02_FULL_54_11b</name>
    <dbReference type="NCBI Taxonomy" id="1798494"/>
    <lineage>
        <taxon>Bacteria</taxon>
        <taxon>Candidatus Kaiseribacteriota</taxon>
    </lineage>
</organism>
<evidence type="ECO:0000256" key="2">
    <source>
        <dbReference type="ARBA" id="ARBA00022649"/>
    </source>
</evidence>
<dbReference type="AlphaFoldDB" id="A0A1F6DSM5"/>
<evidence type="ECO:0000256" key="1">
    <source>
        <dbReference type="ARBA" id="ARBA00010562"/>
    </source>
</evidence>
<keyword evidence="2" id="KW-1277">Toxin-antitoxin system</keyword>
<gene>
    <name evidence="3" type="ORF">A3C18_04080</name>
</gene>
<dbReference type="Pfam" id="PF04221">
    <property type="entry name" value="RelB"/>
    <property type="match status" value="1"/>
</dbReference>
<comment type="similarity">
    <text evidence="1">Belongs to the RelB/DinJ antitoxin family.</text>
</comment>
<dbReference type="GO" id="GO:0006351">
    <property type="term" value="P:DNA-templated transcription"/>
    <property type="evidence" value="ECO:0007669"/>
    <property type="project" value="TreeGrafter"/>
</dbReference>
<evidence type="ECO:0000313" key="4">
    <source>
        <dbReference type="Proteomes" id="UP000178328"/>
    </source>
</evidence>